<feature type="coiled-coil region" evidence="2">
    <location>
        <begin position="512"/>
        <end position="539"/>
    </location>
</feature>
<name>A0A9W4WSA4_9GLOM</name>
<proteinExistence type="predicted"/>
<dbReference type="AlphaFoldDB" id="A0A9W4WSA4"/>
<dbReference type="Proteomes" id="UP001153678">
    <property type="component" value="Unassembled WGS sequence"/>
</dbReference>
<dbReference type="SUPFAM" id="SSF52540">
    <property type="entry name" value="P-loop containing nucleoside triphosphate hydrolases"/>
    <property type="match status" value="1"/>
</dbReference>
<feature type="region of interest" description="Disordered" evidence="3">
    <location>
        <begin position="230"/>
        <end position="259"/>
    </location>
</feature>
<feature type="domain" description="AIG1-type G" evidence="5">
    <location>
        <begin position="343"/>
        <end position="457"/>
    </location>
</feature>
<keyword evidence="7" id="KW-1185">Reference proteome</keyword>
<dbReference type="InterPro" id="IPR027417">
    <property type="entry name" value="P-loop_NTPase"/>
</dbReference>
<keyword evidence="4" id="KW-1133">Transmembrane helix</keyword>
<feature type="compositionally biased region" description="Acidic residues" evidence="3">
    <location>
        <begin position="238"/>
        <end position="249"/>
    </location>
</feature>
<evidence type="ECO:0000256" key="3">
    <source>
        <dbReference type="SAM" id="MobiDB-lite"/>
    </source>
</evidence>
<dbReference type="InterPro" id="IPR006703">
    <property type="entry name" value="G_AIG1"/>
</dbReference>
<comment type="caution">
    <text evidence="6">The sequence shown here is derived from an EMBL/GenBank/DDBJ whole genome shotgun (WGS) entry which is preliminary data.</text>
</comment>
<evidence type="ECO:0000313" key="6">
    <source>
        <dbReference type="EMBL" id="CAI2182437.1"/>
    </source>
</evidence>
<dbReference type="OrthoDB" id="8954335at2759"/>
<keyword evidence="1" id="KW-0547">Nucleotide-binding</keyword>
<dbReference type="GO" id="GO:0005525">
    <property type="term" value="F:GTP binding"/>
    <property type="evidence" value="ECO:0007669"/>
    <property type="project" value="InterPro"/>
</dbReference>
<evidence type="ECO:0000256" key="1">
    <source>
        <dbReference type="ARBA" id="ARBA00022741"/>
    </source>
</evidence>
<keyword evidence="2" id="KW-0175">Coiled coil</keyword>
<keyword evidence="4" id="KW-0472">Membrane</keyword>
<evidence type="ECO:0000313" key="7">
    <source>
        <dbReference type="Proteomes" id="UP001153678"/>
    </source>
</evidence>
<evidence type="ECO:0000256" key="4">
    <source>
        <dbReference type="SAM" id="Phobius"/>
    </source>
</evidence>
<protein>
    <submittedName>
        <fullName evidence="6">1270_t:CDS:1</fullName>
    </submittedName>
</protein>
<organism evidence="6 7">
    <name type="scientific">Funneliformis geosporum</name>
    <dbReference type="NCBI Taxonomy" id="1117311"/>
    <lineage>
        <taxon>Eukaryota</taxon>
        <taxon>Fungi</taxon>
        <taxon>Fungi incertae sedis</taxon>
        <taxon>Mucoromycota</taxon>
        <taxon>Glomeromycotina</taxon>
        <taxon>Glomeromycetes</taxon>
        <taxon>Glomerales</taxon>
        <taxon>Glomeraceae</taxon>
        <taxon>Funneliformis</taxon>
    </lineage>
</organism>
<keyword evidence="4" id="KW-0812">Transmembrane</keyword>
<reference evidence="6" key="1">
    <citation type="submission" date="2022-08" db="EMBL/GenBank/DDBJ databases">
        <authorList>
            <person name="Kallberg Y."/>
            <person name="Tangrot J."/>
            <person name="Rosling A."/>
        </authorList>
    </citation>
    <scope>NUCLEOTIDE SEQUENCE</scope>
    <source>
        <strain evidence="6">Wild A</strain>
    </source>
</reference>
<accession>A0A9W4WSA4</accession>
<dbReference type="Gene3D" id="3.40.50.300">
    <property type="entry name" value="P-loop containing nucleotide triphosphate hydrolases"/>
    <property type="match status" value="1"/>
</dbReference>
<evidence type="ECO:0000259" key="5">
    <source>
        <dbReference type="Pfam" id="PF04548"/>
    </source>
</evidence>
<feature type="transmembrane region" description="Helical" evidence="4">
    <location>
        <begin position="130"/>
        <end position="148"/>
    </location>
</feature>
<dbReference type="Pfam" id="PF04548">
    <property type="entry name" value="AIG1"/>
    <property type="match status" value="1"/>
</dbReference>
<evidence type="ECO:0000256" key="2">
    <source>
        <dbReference type="SAM" id="Coils"/>
    </source>
</evidence>
<sequence>MENFNSQQRFEIKRVKNISGDYLVVDEIKWVIREFKENPGDWKIGMDGGQTYLIHNSAQGKDKIEFGTLIHNQQKFTGSLIFNSDAMIRVKDLNKAEQKAVGYNKSEQRLQEFSLTTPQKNDNKISTGKVFGVIGIIGVLLFASVAILRKRLNNKIENKEQVNLEEEVQRLKKKLSSLRSEIDILSDSTRKDLLKKKLLFLEDLMNNFSDQEKQNKSTIKRLEKEIKKLKEKLKNDEPDRDPEPDDDENNKDHPQIKKILNQGKIKESKRFTICYKKEDSHQENRKQVRDNLTIKRTDIYRNHKKLEETLSTQLALLESSVEEEPLRDELKQEFYKEGGYCVGETKNIKSVEFKCEGSNYRIIDTPGFGDTSLTEKEILNKIAEAVHEARDGITQIFFIIGGRFSKAEIDTYEAVYKLFSKAICDENVAKYITIVRTHFKDFKNEGECQTDINLMLNDHGELSEIITEVINEGGKGKIIHVDNDTFQLRTDSRKILLDRLQKCRGVYKPESIDELNRKISGSLREKQDLLEEVNLLKREIDNLKK</sequence>
<gene>
    <name evidence="6" type="ORF">FWILDA_LOCUS10579</name>
</gene>
<dbReference type="EMBL" id="CAMKVN010002745">
    <property type="protein sequence ID" value="CAI2182437.1"/>
    <property type="molecule type" value="Genomic_DNA"/>
</dbReference>